<accession>A0A193BV35</accession>
<organism evidence="1 2">
    <name type="scientific">Amycolatopsis orientalis</name>
    <name type="common">Nocardia orientalis</name>
    <dbReference type="NCBI Taxonomy" id="31958"/>
    <lineage>
        <taxon>Bacteria</taxon>
        <taxon>Bacillati</taxon>
        <taxon>Actinomycetota</taxon>
        <taxon>Actinomycetes</taxon>
        <taxon>Pseudonocardiales</taxon>
        <taxon>Pseudonocardiaceae</taxon>
        <taxon>Amycolatopsis</taxon>
    </lineage>
</organism>
<sequence length="89" mass="9479">MSAVMAILEWPRSFLDLFEVGSGGEHEPFSIDASPAAARRFAWCSFCLMSTSVVAASRAITRPLASLLGSPISARQPIWTRAAEIAAAP</sequence>
<gene>
    <name evidence="1" type="ORF">SD37_10805</name>
</gene>
<dbReference type="EMBL" id="CP016174">
    <property type="protein sequence ID" value="ANN16082.1"/>
    <property type="molecule type" value="Genomic_DNA"/>
</dbReference>
<dbReference type="Proteomes" id="UP000093695">
    <property type="component" value="Chromosome"/>
</dbReference>
<name>A0A193BV35_AMYOR</name>
<keyword evidence="2" id="KW-1185">Reference proteome</keyword>
<reference evidence="1 2" key="1">
    <citation type="journal article" date="2015" name="Genome Announc.">
        <title>Draft Genome Sequence of Norvancomycin-Producing Strain Amycolatopsis orientalis CPCC200066.</title>
        <authorList>
            <person name="Lei X."/>
            <person name="Yuan F."/>
            <person name="Shi Y."/>
            <person name="Li X."/>
            <person name="Wang L."/>
            <person name="Hong B."/>
        </authorList>
    </citation>
    <scope>NUCLEOTIDE SEQUENCE [LARGE SCALE GENOMIC DNA]</scope>
    <source>
        <strain evidence="1 2">B-37</strain>
    </source>
</reference>
<dbReference type="KEGG" id="aori:SD37_10805"/>
<proteinExistence type="predicted"/>
<dbReference type="STRING" id="31958.SD37_10805"/>
<evidence type="ECO:0000313" key="1">
    <source>
        <dbReference type="EMBL" id="ANN16082.1"/>
    </source>
</evidence>
<dbReference type="AlphaFoldDB" id="A0A193BV35"/>
<evidence type="ECO:0000313" key="2">
    <source>
        <dbReference type="Proteomes" id="UP000093695"/>
    </source>
</evidence>
<protein>
    <submittedName>
        <fullName evidence="1">Uncharacterized protein</fullName>
    </submittedName>
</protein>